<name>A0ABV8FV61_9ACTN</name>
<keyword evidence="4" id="KW-1185">Reference proteome</keyword>
<feature type="compositionally biased region" description="Basic residues" evidence="1">
    <location>
        <begin position="213"/>
        <end position="222"/>
    </location>
</feature>
<feature type="transmembrane region" description="Helical" evidence="2">
    <location>
        <begin position="129"/>
        <end position="149"/>
    </location>
</feature>
<evidence type="ECO:0000256" key="1">
    <source>
        <dbReference type="SAM" id="MobiDB-lite"/>
    </source>
</evidence>
<keyword evidence="2" id="KW-0812">Transmembrane</keyword>
<comment type="caution">
    <text evidence="3">The sequence shown here is derived from an EMBL/GenBank/DDBJ whole genome shotgun (WGS) entry which is preliminary data.</text>
</comment>
<evidence type="ECO:0000313" key="4">
    <source>
        <dbReference type="Proteomes" id="UP001595847"/>
    </source>
</evidence>
<feature type="compositionally biased region" description="Pro residues" evidence="1">
    <location>
        <begin position="180"/>
        <end position="190"/>
    </location>
</feature>
<feature type="transmembrane region" description="Helical" evidence="2">
    <location>
        <begin position="63"/>
        <end position="83"/>
    </location>
</feature>
<gene>
    <name evidence="3" type="ORF">ACFOVU_28040</name>
</gene>
<keyword evidence="2" id="KW-1133">Transmembrane helix</keyword>
<protein>
    <submittedName>
        <fullName evidence="3">Copper resistance protein</fullName>
    </submittedName>
</protein>
<feature type="region of interest" description="Disordered" evidence="1">
    <location>
        <begin position="154"/>
        <end position="259"/>
    </location>
</feature>
<proteinExistence type="predicted"/>
<dbReference type="EMBL" id="JBHSBH010000020">
    <property type="protein sequence ID" value="MFC3999797.1"/>
    <property type="molecule type" value="Genomic_DNA"/>
</dbReference>
<feature type="compositionally biased region" description="Pro residues" evidence="1">
    <location>
        <begin position="154"/>
        <end position="166"/>
    </location>
</feature>
<evidence type="ECO:0000313" key="3">
    <source>
        <dbReference type="EMBL" id="MFC3999797.1"/>
    </source>
</evidence>
<organism evidence="3 4">
    <name type="scientific">Nocardiopsis sediminis</name>
    <dbReference type="NCBI Taxonomy" id="1778267"/>
    <lineage>
        <taxon>Bacteria</taxon>
        <taxon>Bacillati</taxon>
        <taxon>Actinomycetota</taxon>
        <taxon>Actinomycetes</taxon>
        <taxon>Streptosporangiales</taxon>
        <taxon>Nocardiopsidaceae</taxon>
        <taxon>Nocardiopsis</taxon>
    </lineage>
</organism>
<feature type="compositionally biased region" description="Low complexity" evidence="1">
    <location>
        <begin position="223"/>
        <end position="241"/>
    </location>
</feature>
<dbReference type="RefSeq" id="WP_378538420.1">
    <property type="nucleotide sequence ID" value="NZ_JBHSBH010000020.1"/>
</dbReference>
<sequence>MQSPGYGPLRAIRTAFLAGACAGLSWSGHALWADTPASPAAAPVAAVLLTPLLAALTRRQRGFGEIFAVLAASQVALHLVFLASAPESPALAEGHAGHGLAGYFPGMLAAHLWAALLAAALLARGEAALWSLLALLGAALPSLAAPATVPAPAGTPPCIPEPPPLRPGGGAPRRDRSRAPPVPVPTPTARPPARLVRTDTDRLKGHSHDSRVHRAARRHPARVARLGPAAGRRPGPLGLRAQHPHRVLAGGRRRTGHRP</sequence>
<feature type="compositionally biased region" description="Basic and acidic residues" evidence="1">
    <location>
        <begin position="196"/>
        <end position="212"/>
    </location>
</feature>
<feature type="transmembrane region" description="Helical" evidence="2">
    <location>
        <begin position="40"/>
        <end position="56"/>
    </location>
</feature>
<keyword evidence="2" id="KW-0472">Membrane</keyword>
<evidence type="ECO:0000256" key="2">
    <source>
        <dbReference type="SAM" id="Phobius"/>
    </source>
</evidence>
<accession>A0ABV8FV61</accession>
<reference evidence="4" key="1">
    <citation type="journal article" date="2019" name="Int. J. Syst. Evol. Microbiol.">
        <title>The Global Catalogue of Microorganisms (GCM) 10K type strain sequencing project: providing services to taxonomists for standard genome sequencing and annotation.</title>
        <authorList>
            <consortium name="The Broad Institute Genomics Platform"/>
            <consortium name="The Broad Institute Genome Sequencing Center for Infectious Disease"/>
            <person name="Wu L."/>
            <person name="Ma J."/>
        </authorList>
    </citation>
    <scope>NUCLEOTIDE SEQUENCE [LARGE SCALE GENOMIC DNA]</scope>
    <source>
        <strain evidence="4">TBRC 1826</strain>
    </source>
</reference>
<feature type="transmembrane region" description="Helical" evidence="2">
    <location>
        <begin position="103"/>
        <end position="122"/>
    </location>
</feature>
<dbReference type="Proteomes" id="UP001595847">
    <property type="component" value="Unassembled WGS sequence"/>
</dbReference>
<feature type="compositionally biased region" description="Basic residues" evidence="1">
    <location>
        <begin position="242"/>
        <end position="259"/>
    </location>
</feature>